<dbReference type="SUPFAM" id="SSF56300">
    <property type="entry name" value="Metallo-dependent phosphatases"/>
    <property type="match status" value="1"/>
</dbReference>
<reference evidence="4" key="2">
    <citation type="submission" date="2020-01" db="EMBL/GenBank/DDBJ databases">
        <authorList>
            <person name="Hornung B."/>
        </authorList>
    </citation>
    <scope>NUCLEOTIDE SEQUENCE</scope>
    <source>
        <strain evidence="4">PacBioINE</strain>
    </source>
</reference>
<evidence type="ECO:0000259" key="3">
    <source>
        <dbReference type="Pfam" id="PF12850"/>
    </source>
</evidence>
<dbReference type="InterPro" id="IPR024654">
    <property type="entry name" value="Calcineurin-like_PHP_lpxH"/>
</dbReference>
<keyword evidence="6" id="KW-1185">Reference proteome</keyword>
<comment type="similarity">
    <text evidence="1 2">Belongs to the metallophosphoesterase superfamily. YfcE family.</text>
</comment>
<evidence type="ECO:0000313" key="4">
    <source>
        <dbReference type="EMBL" id="CAA7601168.1"/>
    </source>
</evidence>
<dbReference type="Gene3D" id="3.60.21.10">
    <property type="match status" value="1"/>
</dbReference>
<evidence type="ECO:0000313" key="6">
    <source>
        <dbReference type="Proteomes" id="UP001071230"/>
    </source>
</evidence>
<proteinExistence type="inferred from homology"/>
<dbReference type="EMBL" id="CDGJ01000082">
    <property type="protein sequence ID" value="CEJ08553.1"/>
    <property type="molecule type" value="Genomic_DNA"/>
</dbReference>
<dbReference type="PANTHER" id="PTHR11124">
    <property type="entry name" value="VACUOLAR SORTING PROTEIN VPS29"/>
    <property type="match status" value="1"/>
</dbReference>
<dbReference type="GO" id="GO:0016787">
    <property type="term" value="F:hydrolase activity"/>
    <property type="evidence" value="ECO:0007669"/>
    <property type="project" value="UniProtKB-UniRule"/>
</dbReference>
<dbReference type="Proteomes" id="UP000836597">
    <property type="component" value="Chromosome"/>
</dbReference>
<dbReference type="KEGG" id="aacx:DEACI_1821"/>
<dbReference type="EC" id="3.1.4.-" evidence="2"/>
<evidence type="ECO:0000256" key="2">
    <source>
        <dbReference type="RuleBase" id="RU362039"/>
    </source>
</evidence>
<dbReference type="NCBIfam" id="TIGR00040">
    <property type="entry name" value="yfcE"/>
    <property type="match status" value="1"/>
</dbReference>
<dbReference type="Proteomes" id="UP001071230">
    <property type="component" value="Unassembled WGS sequence"/>
</dbReference>
<reference evidence="5" key="1">
    <citation type="submission" date="2014-11" db="EMBL/GenBank/DDBJ databases">
        <authorList>
            <person name="Hornung B.V."/>
        </authorList>
    </citation>
    <scope>NUCLEOTIDE SEQUENCE</scope>
    <source>
        <strain evidence="5">INE</strain>
    </source>
</reference>
<dbReference type="Pfam" id="PF12850">
    <property type="entry name" value="Metallophos_2"/>
    <property type="match status" value="1"/>
</dbReference>
<evidence type="ECO:0000256" key="1">
    <source>
        <dbReference type="ARBA" id="ARBA00008950"/>
    </source>
</evidence>
<dbReference type="InterPro" id="IPR000979">
    <property type="entry name" value="Phosphodiesterase_MJ0936/Vps29"/>
</dbReference>
<dbReference type="GO" id="GO:0046872">
    <property type="term" value="F:metal ion binding"/>
    <property type="evidence" value="ECO:0007669"/>
    <property type="project" value="UniProtKB-KW"/>
</dbReference>
<keyword evidence="2" id="KW-0479">Metal-binding</keyword>
<accession>A0A8S0W2Z8</accession>
<dbReference type="RefSeq" id="WP_240984728.1">
    <property type="nucleotide sequence ID" value="NZ_CDGJ01000082.1"/>
</dbReference>
<comment type="cofactor">
    <cofactor evidence="2">
        <name>a divalent metal cation</name>
        <dbReference type="ChEBI" id="CHEBI:60240"/>
    </cofactor>
</comment>
<gene>
    <name evidence="4" type="ORF">DEACI_1821</name>
    <name evidence="5" type="ORF">DEACI_3030</name>
</gene>
<organism evidence="4">
    <name type="scientific">Acididesulfobacillus acetoxydans</name>
    <dbReference type="NCBI Taxonomy" id="1561005"/>
    <lineage>
        <taxon>Bacteria</taxon>
        <taxon>Bacillati</taxon>
        <taxon>Bacillota</taxon>
        <taxon>Clostridia</taxon>
        <taxon>Eubacteriales</taxon>
        <taxon>Peptococcaceae</taxon>
        <taxon>Acididesulfobacillus</taxon>
    </lineage>
</organism>
<dbReference type="InterPro" id="IPR029052">
    <property type="entry name" value="Metallo-depent_PP-like"/>
</dbReference>
<evidence type="ECO:0000313" key="5">
    <source>
        <dbReference type="EMBL" id="CEJ08553.1"/>
    </source>
</evidence>
<feature type="domain" description="Calcineurin-like phosphoesterase" evidence="3">
    <location>
        <begin position="1"/>
        <end position="151"/>
    </location>
</feature>
<dbReference type="EMBL" id="LR746496">
    <property type="protein sequence ID" value="CAA7601168.1"/>
    <property type="molecule type" value="Genomic_DNA"/>
</dbReference>
<sequence>MKIGVLSDTHLRAGQFLPQIVWDALAGVDLILHAGDSVVPEVLADLNCLAPVVAVKGNCDAWELRHLPERETVDCGGVRLGLTHGYRGRGRSIQERVYETFARDRVQAIVFGHSHSPCLERDNGVLLFNPGSPTQKRRERYYSLGLIEVSQGQIRARHVFFGEDGQAAVGG</sequence>
<dbReference type="AlphaFoldDB" id="A0A8S0W2Z8"/>
<protein>
    <recommendedName>
        <fullName evidence="2">Phosphoesterase</fullName>
        <ecNumber evidence="2">3.1.4.-</ecNumber>
    </recommendedName>
</protein>
<name>A0A8S0W2Z8_9FIRM</name>